<sequence length="57" mass="6677">IATNKKRLYITLYSSRVVGNKKRRSLETFTFLIRLKAKKSIDIPSIRCYVKNNLTSE</sequence>
<keyword evidence="2" id="KW-1185">Reference proteome</keyword>
<proteinExistence type="predicted"/>
<organism evidence="1 2">
    <name type="scientific">Trematosphaeria pertusa</name>
    <dbReference type="NCBI Taxonomy" id="390896"/>
    <lineage>
        <taxon>Eukaryota</taxon>
        <taxon>Fungi</taxon>
        <taxon>Dikarya</taxon>
        <taxon>Ascomycota</taxon>
        <taxon>Pezizomycotina</taxon>
        <taxon>Dothideomycetes</taxon>
        <taxon>Pleosporomycetidae</taxon>
        <taxon>Pleosporales</taxon>
        <taxon>Massarineae</taxon>
        <taxon>Trematosphaeriaceae</taxon>
        <taxon>Trematosphaeria</taxon>
    </lineage>
</organism>
<dbReference type="AlphaFoldDB" id="A0A6A6I6U9"/>
<evidence type="ECO:0000313" key="1">
    <source>
        <dbReference type="EMBL" id="KAF2245240.1"/>
    </source>
</evidence>
<dbReference type="EMBL" id="ML987201">
    <property type="protein sequence ID" value="KAF2245240.1"/>
    <property type="molecule type" value="Genomic_DNA"/>
</dbReference>
<dbReference type="GeneID" id="54577371"/>
<accession>A0A6A6I6U9</accession>
<protein>
    <submittedName>
        <fullName evidence="1">Uncharacterized protein</fullName>
    </submittedName>
</protein>
<reference evidence="1" key="1">
    <citation type="journal article" date="2020" name="Stud. Mycol.">
        <title>101 Dothideomycetes genomes: a test case for predicting lifestyles and emergence of pathogens.</title>
        <authorList>
            <person name="Haridas S."/>
            <person name="Albert R."/>
            <person name="Binder M."/>
            <person name="Bloem J."/>
            <person name="Labutti K."/>
            <person name="Salamov A."/>
            <person name="Andreopoulos B."/>
            <person name="Baker S."/>
            <person name="Barry K."/>
            <person name="Bills G."/>
            <person name="Bluhm B."/>
            <person name="Cannon C."/>
            <person name="Castanera R."/>
            <person name="Culley D."/>
            <person name="Daum C."/>
            <person name="Ezra D."/>
            <person name="Gonzalez J."/>
            <person name="Henrissat B."/>
            <person name="Kuo A."/>
            <person name="Liang C."/>
            <person name="Lipzen A."/>
            <person name="Lutzoni F."/>
            <person name="Magnuson J."/>
            <person name="Mondo S."/>
            <person name="Nolan M."/>
            <person name="Ohm R."/>
            <person name="Pangilinan J."/>
            <person name="Park H.-J."/>
            <person name="Ramirez L."/>
            <person name="Alfaro M."/>
            <person name="Sun H."/>
            <person name="Tritt A."/>
            <person name="Yoshinaga Y."/>
            <person name="Zwiers L.-H."/>
            <person name="Turgeon B."/>
            <person name="Goodwin S."/>
            <person name="Spatafora J."/>
            <person name="Crous P."/>
            <person name="Grigoriev I."/>
        </authorList>
    </citation>
    <scope>NUCLEOTIDE SEQUENCE</scope>
    <source>
        <strain evidence="1">CBS 122368</strain>
    </source>
</reference>
<name>A0A6A6I6U9_9PLEO</name>
<dbReference type="Proteomes" id="UP000800094">
    <property type="component" value="Unassembled WGS sequence"/>
</dbReference>
<gene>
    <name evidence="1" type="ORF">BU26DRAFT_433650</name>
</gene>
<feature type="non-terminal residue" evidence="1">
    <location>
        <position position="1"/>
    </location>
</feature>
<evidence type="ECO:0000313" key="2">
    <source>
        <dbReference type="Proteomes" id="UP000800094"/>
    </source>
</evidence>
<dbReference type="RefSeq" id="XP_033680244.1">
    <property type="nucleotide sequence ID" value="XM_033824041.1"/>
</dbReference>